<dbReference type="Proteomes" id="UP000193685">
    <property type="component" value="Unassembled WGS sequence"/>
</dbReference>
<dbReference type="EMBL" id="MCFI01000017">
    <property type="protein sequence ID" value="ORY78663.1"/>
    <property type="molecule type" value="Genomic_DNA"/>
</dbReference>
<dbReference type="OrthoDB" id="5329385at2759"/>
<sequence length="357" mass="39121">MTMTRTSSKLLCCALGLVMKRSLLSRASYTAHIATRVTNTYACRLCAGATRRLDSPRLLATHAPLNGWSHYSAQPEHHEPSGSSPFRPALGSFTSNSRPGHEPNAGKPSEQDNLANFGKTLETITAHLPALLQEGHLPTEILSPNIALELLPATMRSIGPIPLPVALQVPFPEIRGLSAYMTASRIGCWCVNLLFGPSTTQANFSLSGTSSVDNAPLSLAIETQQLLGSYESLSDAAVDRNSSASQIKFERLAPTKQKLIIRFRLVANDTSRPLASRQTTLTTGLFHFHFDEHGKISRHVLEVLEQRHSRARYLARSWSKLWWAAAVRAAKRTASGKKEPALGWACADHNKRDQSQK</sequence>
<dbReference type="RefSeq" id="XP_040723544.1">
    <property type="nucleotide sequence ID" value="XM_040865926.1"/>
</dbReference>
<feature type="region of interest" description="Disordered" evidence="1">
    <location>
        <begin position="70"/>
        <end position="113"/>
    </location>
</feature>
<dbReference type="STRING" id="56484.A0A1Y2F480"/>
<evidence type="ECO:0000313" key="3">
    <source>
        <dbReference type="Proteomes" id="UP000193685"/>
    </source>
</evidence>
<dbReference type="InterPro" id="IPR031342">
    <property type="entry name" value="Mug163-like"/>
</dbReference>
<proteinExistence type="predicted"/>
<gene>
    <name evidence="2" type="ORF">BCR37DRAFT_110935</name>
</gene>
<name>A0A1Y2F480_PROLT</name>
<accession>A0A1Y2F480</accession>
<evidence type="ECO:0000313" key="2">
    <source>
        <dbReference type="EMBL" id="ORY78663.1"/>
    </source>
</evidence>
<dbReference type="AlphaFoldDB" id="A0A1Y2F480"/>
<reference evidence="2 3" key="1">
    <citation type="submission" date="2016-07" db="EMBL/GenBank/DDBJ databases">
        <title>Pervasive Adenine N6-methylation of Active Genes in Fungi.</title>
        <authorList>
            <consortium name="DOE Joint Genome Institute"/>
            <person name="Mondo S.J."/>
            <person name="Dannebaum R.O."/>
            <person name="Kuo R.C."/>
            <person name="Labutti K."/>
            <person name="Haridas S."/>
            <person name="Kuo A."/>
            <person name="Salamov A."/>
            <person name="Ahrendt S.R."/>
            <person name="Lipzen A."/>
            <person name="Sullivan W."/>
            <person name="Andreopoulos W.B."/>
            <person name="Clum A."/>
            <person name="Lindquist E."/>
            <person name="Daum C."/>
            <person name="Ramamoorthy G.K."/>
            <person name="Gryganskyi A."/>
            <person name="Culley D."/>
            <person name="Magnuson J.K."/>
            <person name="James T.Y."/>
            <person name="O'Malley M.A."/>
            <person name="Stajich J.E."/>
            <person name="Spatafora J.W."/>
            <person name="Visel A."/>
            <person name="Grigoriev I.V."/>
        </authorList>
    </citation>
    <scope>NUCLEOTIDE SEQUENCE [LARGE SCALE GENOMIC DNA]</scope>
    <source>
        <strain evidence="2 3">12-1054</strain>
    </source>
</reference>
<evidence type="ECO:0000256" key="1">
    <source>
        <dbReference type="SAM" id="MobiDB-lite"/>
    </source>
</evidence>
<organism evidence="2 3">
    <name type="scientific">Protomyces lactucae-debilis</name>
    <dbReference type="NCBI Taxonomy" id="2754530"/>
    <lineage>
        <taxon>Eukaryota</taxon>
        <taxon>Fungi</taxon>
        <taxon>Dikarya</taxon>
        <taxon>Ascomycota</taxon>
        <taxon>Taphrinomycotina</taxon>
        <taxon>Taphrinomycetes</taxon>
        <taxon>Taphrinales</taxon>
        <taxon>Protomycetaceae</taxon>
        <taxon>Protomyces</taxon>
    </lineage>
</organism>
<keyword evidence="3" id="KW-1185">Reference proteome</keyword>
<dbReference type="Pfam" id="PF17119">
    <property type="entry name" value="MMU163"/>
    <property type="match status" value="1"/>
</dbReference>
<comment type="caution">
    <text evidence="2">The sequence shown here is derived from an EMBL/GenBank/DDBJ whole genome shotgun (WGS) entry which is preliminary data.</text>
</comment>
<dbReference type="GeneID" id="63782525"/>
<protein>
    <submittedName>
        <fullName evidence="2">Uncharacterized protein</fullName>
    </submittedName>
</protein>